<dbReference type="GO" id="GO:0016592">
    <property type="term" value="C:mediator complex"/>
    <property type="evidence" value="ECO:0007669"/>
    <property type="project" value="InterPro"/>
</dbReference>
<evidence type="ECO:0000256" key="5">
    <source>
        <dbReference type="ARBA" id="ARBA00023159"/>
    </source>
</evidence>
<comment type="function">
    <text evidence="8">Component of the Mediator complex, a coactivator involved in the regulated transcription of nearly all RNA polymerase II-dependent genes. Mediator functions as a bridge to convey information from gene-specific regulatory proteins to the basal RNA polymerase II transcription machinery. Mediator is recruited to promoters by direct interactions with regulatory proteins and serves as a scaffold for the assembly of a functional preinitiation complex with RNA polymerase II and the general transcription factors.</text>
</comment>
<dbReference type="EMBL" id="CANHGI010000001">
    <property type="protein sequence ID" value="CAI5438445.1"/>
    <property type="molecule type" value="Genomic_DNA"/>
</dbReference>
<comment type="similarity">
    <text evidence="2 8">Belongs to the Mediator complex subunit 31 family.</text>
</comment>
<proteinExistence type="inferred from homology"/>
<evidence type="ECO:0000256" key="6">
    <source>
        <dbReference type="ARBA" id="ARBA00023163"/>
    </source>
</evidence>
<keyword evidence="6 8" id="KW-0804">Transcription</keyword>
<name>A0A9P1I5H1_9PELO</name>
<dbReference type="InterPro" id="IPR008831">
    <property type="entry name" value="Mediator_Med31"/>
</dbReference>
<comment type="subunit">
    <text evidence="8">Component of the Mediator complex.</text>
</comment>
<dbReference type="Gene3D" id="1.10.10.1340">
    <property type="entry name" value="Mediator of RNA polymerase II, submodule Med31 (Soh1)"/>
    <property type="match status" value="1"/>
</dbReference>
<evidence type="ECO:0000256" key="8">
    <source>
        <dbReference type="RuleBase" id="RU364129"/>
    </source>
</evidence>
<comment type="caution">
    <text evidence="9">The sequence shown here is derived from an EMBL/GenBank/DDBJ whole genome shotgun (WGS) entry which is preliminary data.</text>
</comment>
<evidence type="ECO:0000256" key="1">
    <source>
        <dbReference type="ARBA" id="ARBA00004123"/>
    </source>
</evidence>
<dbReference type="Pfam" id="PF05669">
    <property type="entry name" value="Med31"/>
    <property type="match status" value="1"/>
</dbReference>
<dbReference type="GO" id="GO:0003712">
    <property type="term" value="F:transcription coregulator activity"/>
    <property type="evidence" value="ECO:0007669"/>
    <property type="project" value="InterPro"/>
</dbReference>
<organism evidence="9 10">
    <name type="scientific">Caenorhabditis angaria</name>
    <dbReference type="NCBI Taxonomy" id="860376"/>
    <lineage>
        <taxon>Eukaryota</taxon>
        <taxon>Metazoa</taxon>
        <taxon>Ecdysozoa</taxon>
        <taxon>Nematoda</taxon>
        <taxon>Chromadorea</taxon>
        <taxon>Rhabditida</taxon>
        <taxon>Rhabditina</taxon>
        <taxon>Rhabditomorpha</taxon>
        <taxon>Rhabditoidea</taxon>
        <taxon>Rhabditidae</taxon>
        <taxon>Peloderinae</taxon>
        <taxon>Caenorhabditis</taxon>
    </lineage>
</organism>
<dbReference type="GO" id="GO:0006355">
    <property type="term" value="P:regulation of DNA-templated transcription"/>
    <property type="evidence" value="ECO:0007669"/>
    <property type="project" value="InterPro"/>
</dbReference>
<keyword evidence="4 8" id="KW-0805">Transcription regulation</keyword>
<evidence type="ECO:0000313" key="9">
    <source>
        <dbReference type="EMBL" id="CAI5438445.1"/>
    </source>
</evidence>
<evidence type="ECO:0000256" key="2">
    <source>
        <dbReference type="ARBA" id="ARBA00006378"/>
    </source>
</evidence>
<keyword evidence="10" id="KW-1185">Reference proteome</keyword>
<dbReference type="PANTHER" id="PTHR13186">
    <property type="entry name" value="MEDIATOR OF RNA POLYMERASE II TRANSCRIPTION SUBUNIT 31"/>
    <property type="match status" value="1"/>
</dbReference>
<dbReference type="OrthoDB" id="10257739at2759"/>
<evidence type="ECO:0000256" key="7">
    <source>
        <dbReference type="ARBA" id="ARBA00023242"/>
    </source>
</evidence>
<reference evidence="9" key="1">
    <citation type="submission" date="2022-11" db="EMBL/GenBank/DDBJ databases">
        <authorList>
            <person name="Kikuchi T."/>
        </authorList>
    </citation>
    <scope>NUCLEOTIDE SEQUENCE</scope>
    <source>
        <strain evidence="9">PS1010</strain>
    </source>
</reference>
<evidence type="ECO:0000256" key="3">
    <source>
        <dbReference type="ARBA" id="ARBA00019660"/>
    </source>
</evidence>
<dbReference type="AlphaFoldDB" id="A0A9P1I5H1"/>
<dbReference type="InterPro" id="IPR038089">
    <property type="entry name" value="Med31_sf"/>
</dbReference>
<keyword evidence="5 8" id="KW-0010">Activator</keyword>
<dbReference type="FunFam" id="1.10.10.1340:FF:000001">
    <property type="entry name" value="Mediator of RNA polymerase II transcription subunit 31"/>
    <property type="match status" value="1"/>
</dbReference>
<protein>
    <recommendedName>
        <fullName evidence="3 8">Mediator of RNA polymerase II transcription subunit 31</fullName>
    </recommendedName>
</protein>
<keyword evidence="7 8" id="KW-0539">Nucleus</keyword>
<sequence>MMDEEKRRFEMELEFVQALANPNYLNFLAQRGYFKEEYFVNYLKYLLYWKQPEYSRCIKFPQCLHILEALQSPQFREAMAYGPSAKFVEDQLVLQWQFYLRKRHRLCEEQEELEAASTSEPSKPDVK</sequence>
<evidence type="ECO:0000313" key="10">
    <source>
        <dbReference type="Proteomes" id="UP001152747"/>
    </source>
</evidence>
<gene>
    <name evidence="9" type="ORF">CAMP_LOCUS1082</name>
</gene>
<accession>A0A9P1I5H1</accession>
<evidence type="ECO:0000256" key="4">
    <source>
        <dbReference type="ARBA" id="ARBA00023015"/>
    </source>
</evidence>
<comment type="subcellular location">
    <subcellularLocation>
        <location evidence="1 8">Nucleus</location>
    </subcellularLocation>
</comment>
<dbReference type="Proteomes" id="UP001152747">
    <property type="component" value="Unassembled WGS sequence"/>
</dbReference>